<dbReference type="OrthoDB" id="2585681at2"/>
<dbReference type="Gene3D" id="2.60.120.10">
    <property type="entry name" value="Jelly Rolls"/>
    <property type="match status" value="1"/>
</dbReference>
<keyword evidence="3" id="KW-0804">Transcription</keyword>
<evidence type="ECO:0000256" key="3">
    <source>
        <dbReference type="ARBA" id="ARBA00023163"/>
    </source>
</evidence>
<reference evidence="6" key="1">
    <citation type="submission" date="2016-10" db="EMBL/GenBank/DDBJ databases">
        <authorList>
            <person name="Varghese N."/>
            <person name="Submissions S."/>
        </authorList>
    </citation>
    <scope>NUCLEOTIDE SEQUENCE [LARGE SCALE GENOMIC DNA]</scope>
    <source>
        <strain evidence="6">DSM 17724</strain>
    </source>
</reference>
<dbReference type="SUPFAM" id="SSF46689">
    <property type="entry name" value="Homeodomain-like"/>
    <property type="match status" value="1"/>
</dbReference>
<protein>
    <submittedName>
        <fullName evidence="5">AraC-type DNA-binding protein</fullName>
    </submittedName>
</protein>
<keyword evidence="6" id="KW-1185">Reference proteome</keyword>
<evidence type="ECO:0000259" key="4">
    <source>
        <dbReference type="PROSITE" id="PS01124"/>
    </source>
</evidence>
<dbReference type="AlphaFoldDB" id="A0A1I0R139"/>
<proteinExistence type="predicted"/>
<accession>A0A1I0R139</accession>
<organism evidence="5 6">
    <name type="scientific">Chryseobacterium wanjuense</name>
    <dbReference type="NCBI Taxonomy" id="356305"/>
    <lineage>
        <taxon>Bacteria</taxon>
        <taxon>Pseudomonadati</taxon>
        <taxon>Bacteroidota</taxon>
        <taxon>Flavobacteriia</taxon>
        <taxon>Flavobacteriales</taxon>
        <taxon>Weeksellaceae</taxon>
        <taxon>Chryseobacterium group</taxon>
        <taxon>Chryseobacterium</taxon>
    </lineage>
</organism>
<dbReference type="SMART" id="SM00342">
    <property type="entry name" value="HTH_ARAC"/>
    <property type="match status" value="1"/>
</dbReference>
<dbReference type="PROSITE" id="PS01124">
    <property type="entry name" value="HTH_ARAC_FAMILY_2"/>
    <property type="match status" value="1"/>
</dbReference>
<dbReference type="Pfam" id="PF12833">
    <property type="entry name" value="HTH_18"/>
    <property type="match status" value="1"/>
</dbReference>
<dbReference type="PANTHER" id="PTHR43280">
    <property type="entry name" value="ARAC-FAMILY TRANSCRIPTIONAL REGULATOR"/>
    <property type="match status" value="1"/>
</dbReference>
<gene>
    <name evidence="5" type="ORF">SAMN05421841_2386</name>
</gene>
<feature type="domain" description="HTH araC/xylS-type" evidence="4">
    <location>
        <begin position="192"/>
        <end position="290"/>
    </location>
</feature>
<dbReference type="InterPro" id="IPR018060">
    <property type="entry name" value="HTH_AraC"/>
</dbReference>
<evidence type="ECO:0000313" key="5">
    <source>
        <dbReference type="EMBL" id="SEW33293.1"/>
    </source>
</evidence>
<keyword evidence="2 5" id="KW-0238">DNA-binding</keyword>
<keyword evidence="1" id="KW-0805">Transcription regulation</keyword>
<dbReference type="GO" id="GO:0043565">
    <property type="term" value="F:sequence-specific DNA binding"/>
    <property type="evidence" value="ECO:0007669"/>
    <property type="project" value="InterPro"/>
</dbReference>
<dbReference type="SUPFAM" id="SSF51215">
    <property type="entry name" value="Regulatory protein AraC"/>
    <property type="match status" value="1"/>
</dbReference>
<dbReference type="RefSeq" id="WP_062671444.1">
    <property type="nucleotide sequence ID" value="NZ_FOIU01000001.1"/>
</dbReference>
<name>A0A1I0R139_9FLAO</name>
<evidence type="ECO:0000256" key="2">
    <source>
        <dbReference type="ARBA" id="ARBA00023125"/>
    </source>
</evidence>
<dbReference type="PANTHER" id="PTHR43280:SF32">
    <property type="entry name" value="TRANSCRIPTIONAL REGULATORY PROTEIN"/>
    <property type="match status" value="1"/>
</dbReference>
<dbReference type="InterPro" id="IPR037923">
    <property type="entry name" value="HTH-like"/>
</dbReference>
<dbReference type="STRING" id="356305.SAMN05421841_2386"/>
<dbReference type="GO" id="GO:0003700">
    <property type="term" value="F:DNA-binding transcription factor activity"/>
    <property type="evidence" value="ECO:0007669"/>
    <property type="project" value="InterPro"/>
</dbReference>
<dbReference type="InterPro" id="IPR009057">
    <property type="entry name" value="Homeodomain-like_sf"/>
</dbReference>
<sequence>MKDLYPTFDINNMSTCHSIKEVFSIDQFSDYLPGNPKTTTVHRHSFYHVTYFISGGGENIIDFKTYKIMPHSIFFMRPGQVHSWDLDPSVEGYVINFAPTFFDQLQISSSLIDEFPFFNIFHDEQKVILPDDQKDEINNYFQQIIAESFSEISRNSQISIAATILQICALASREIQNKHYFTENNFNSLLFKKFVEQIELNFLEFKMPKDYAALLHITPSHLNFVCKQQVNLSAGEIIRNRIILEAKRLLVNFNLSVSAIAEKLNYHDSSNFVKFFKKATGHTPESFRKQYYGIQH</sequence>
<dbReference type="InterPro" id="IPR014710">
    <property type="entry name" value="RmlC-like_jellyroll"/>
</dbReference>
<dbReference type="EMBL" id="FOIU01000001">
    <property type="protein sequence ID" value="SEW33293.1"/>
    <property type="molecule type" value="Genomic_DNA"/>
</dbReference>
<evidence type="ECO:0000256" key="1">
    <source>
        <dbReference type="ARBA" id="ARBA00023015"/>
    </source>
</evidence>
<dbReference type="Gene3D" id="1.10.10.60">
    <property type="entry name" value="Homeodomain-like"/>
    <property type="match status" value="1"/>
</dbReference>
<dbReference type="InterPro" id="IPR003313">
    <property type="entry name" value="AraC-bd"/>
</dbReference>
<evidence type="ECO:0000313" key="6">
    <source>
        <dbReference type="Proteomes" id="UP000199469"/>
    </source>
</evidence>
<dbReference type="Pfam" id="PF02311">
    <property type="entry name" value="AraC_binding"/>
    <property type="match status" value="1"/>
</dbReference>
<dbReference type="Proteomes" id="UP000199469">
    <property type="component" value="Unassembled WGS sequence"/>
</dbReference>